<comment type="subcellular location">
    <subcellularLocation>
        <location evidence="1 4">Nucleus</location>
    </subcellularLocation>
</comment>
<organism evidence="5 6">
    <name type="scientific">Cyberlindnera jadinii (strain ATCC 18201 / CBS 1600 / BCRC 20928 / JCM 3617 / NBRC 0987 / NRRL Y-1542)</name>
    <name type="common">Torula yeast</name>
    <name type="synonym">Candida utilis</name>
    <dbReference type="NCBI Taxonomy" id="983966"/>
    <lineage>
        <taxon>Eukaryota</taxon>
        <taxon>Fungi</taxon>
        <taxon>Dikarya</taxon>
        <taxon>Ascomycota</taxon>
        <taxon>Saccharomycotina</taxon>
        <taxon>Saccharomycetes</taxon>
        <taxon>Phaffomycetales</taxon>
        <taxon>Phaffomycetaceae</taxon>
        <taxon>Cyberlindnera</taxon>
    </lineage>
</organism>
<dbReference type="GO" id="GO:0003712">
    <property type="term" value="F:transcription coregulator activity"/>
    <property type="evidence" value="ECO:0007669"/>
    <property type="project" value="InterPro"/>
</dbReference>
<keyword evidence="4" id="KW-0805">Transcription regulation</keyword>
<keyword evidence="4" id="KW-0804">Transcription</keyword>
<dbReference type="GO" id="GO:0016592">
    <property type="term" value="C:mediator complex"/>
    <property type="evidence" value="ECO:0007669"/>
    <property type="project" value="InterPro"/>
</dbReference>
<comment type="subunit">
    <text evidence="4">Component of the Mediator complex.</text>
</comment>
<name>A0A0H5CAB9_CYBJN</name>
<sequence length="126" mass="14161">MASEEQDPFVQERLDSLHSVDTELVSILNHASLALSSLTNMKRNASDKEELEKIKQEFAREIDGFYKNLEQSTIGLKKEIKILDERIGKTDANGITMSPITISKKATWAGSEKLKSELDHIDSLLD</sequence>
<evidence type="ECO:0000256" key="4">
    <source>
        <dbReference type="RuleBase" id="RU364147"/>
    </source>
</evidence>
<comment type="similarity">
    <text evidence="2 4">Belongs to the Mediator complex subunit 11 family.</text>
</comment>
<evidence type="ECO:0000256" key="3">
    <source>
        <dbReference type="ARBA" id="ARBA00023242"/>
    </source>
</evidence>
<proteinExistence type="inferred from homology"/>
<dbReference type="Proteomes" id="UP000038830">
    <property type="component" value="Unassembled WGS sequence"/>
</dbReference>
<gene>
    <name evidence="4" type="primary">MED11</name>
    <name evidence="5" type="ORF">BN1211_0208</name>
</gene>
<keyword evidence="3 4" id="KW-0539">Nucleus</keyword>
<evidence type="ECO:0000256" key="2">
    <source>
        <dbReference type="ARBA" id="ARBA00008186"/>
    </source>
</evidence>
<protein>
    <recommendedName>
        <fullName evidence="4">Mediator of RNA polymerase II transcription subunit 11</fullName>
    </recommendedName>
    <alternativeName>
        <fullName evidence="4">Mediator complex subunit 11</fullName>
    </alternativeName>
</protein>
<dbReference type="Gene3D" id="1.10.287.3490">
    <property type="match status" value="1"/>
</dbReference>
<evidence type="ECO:0000313" key="6">
    <source>
        <dbReference type="Proteomes" id="UP000038830"/>
    </source>
</evidence>
<reference evidence="6" key="1">
    <citation type="journal article" date="2015" name="J. Biotechnol.">
        <title>The structure of the Cyberlindnera jadinii genome and its relation to Candida utilis analyzed by the occurrence of single nucleotide polymorphisms.</title>
        <authorList>
            <person name="Rupp O."/>
            <person name="Brinkrolf K."/>
            <person name="Buerth C."/>
            <person name="Kunigo M."/>
            <person name="Schneider J."/>
            <person name="Jaenicke S."/>
            <person name="Goesmann A."/>
            <person name="Puehler A."/>
            <person name="Jaeger K.-E."/>
            <person name="Ernst J.F."/>
        </authorList>
    </citation>
    <scope>NUCLEOTIDE SEQUENCE [LARGE SCALE GENOMIC DNA]</scope>
    <source>
        <strain evidence="6">ATCC 18201 / CBS 1600 / BCRC 20928 / JCM 3617 / NBRC 0987 / NRRL Y-1542</strain>
    </source>
</reference>
<evidence type="ECO:0000313" key="5">
    <source>
        <dbReference type="EMBL" id="CEP20374.1"/>
    </source>
</evidence>
<dbReference type="AlphaFoldDB" id="A0A0H5CAB9"/>
<dbReference type="Pfam" id="PF10280">
    <property type="entry name" value="Med11"/>
    <property type="match status" value="1"/>
</dbReference>
<dbReference type="EMBL" id="CDQK01000001">
    <property type="protein sequence ID" value="CEP20374.1"/>
    <property type="molecule type" value="Genomic_DNA"/>
</dbReference>
<accession>A0A0H5CAB9</accession>
<dbReference type="GO" id="GO:0006357">
    <property type="term" value="P:regulation of transcription by RNA polymerase II"/>
    <property type="evidence" value="ECO:0007669"/>
    <property type="project" value="InterPro"/>
</dbReference>
<dbReference type="InterPro" id="IPR019404">
    <property type="entry name" value="Mediator_Med11"/>
</dbReference>
<comment type="function">
    <text evidence="4">Component of the Mediator complex, a coactivator involved in the regulated transcription of nearly all RNA polymerase II-dependent genes. Mediator functions as a bridge to convey information from gene-specific regulatory proteins to the basal RNA polymerase II transcription machinery. Mediator is recruited to promoters by direct interactions with regulatory proteins and serves as a scaffold for the assembly of a functional pre-initiation complex with RNA polymerase II and the general transcription factors.</text>
</comment>
<evidence type="ECO:0000256" key="1">
    <source>
        <dbReference type="ARBA" id="ARBA00004123"/>
    </source>
</evidence>
<keyword evidence="4" id="KW-0010">Activator</keyword>